<sequence length="218" mass="22686">MAGGQGRNREQIRVVIGAREPLFRLGVRTACEAAGLAIGAELIDVATPLLTDAIGPSVAVIEPELLEPEPAAAMGIASLRHRVLLVDRAGLDRPRFLRAGASGFVDRMVNADGLRQAIEAAAAGELVLPAAPAAPPPPLPGREGRWSPTYVGPVLTRRETDVLRLMAAGRSTSQCAVELHLSSTTVKTHLRSVATKLGTTSRTAAAAKATALGLLDES</sequence>
<dbReference type="AlphaFoldDB" id="A0A6J4TN03"/>
<dbReference type="SUPFAM" id="SSF46894">
    <property type="entry name" value="C-terminal effector domain of the bipartite response regulators"/>
    <property type="match status" value="1"/>
</dbReference>
<dbReference type="InterPro" id="IPR016032">
    <property type="entry name" value="Sig_transdc_resp-reg_C-effctor"/>
</dbReference>
<keyword evidence="2" id="KW-0238">DNA-binding</keyword>
<dbReference type="GO" id="GO:0006355">
    <property type="term" value="P:regulation of DNA-templated transcription"/>
    <property type="evidence" value="ECO:0007669"/>
    <property type="project" value="InterPro"/>
</dbReference>
<keyword evidence="1" id="KW-0805">Transcription regulation</keyword>
<dbReference type="PANTHER" id="PTHR44688:SF16">
    <property type="entry name" value="DNA-BINDING TRANSCRIPTIONAL ACTIVATOR DEVR_DOSR"/>
    <property type="match status" value="1"/>
</dbReference>
<reference evidence="5" key="1">
    <citation type="submission" date="2020-02" db="EMBL/GenBank/DDBJ databases">
        <authorList>
            <person name="Meier V. D."/>
        </authorList>
    </citation>
    <scope>NUCLEOTIDE SEQUENCE</scope>
    <source>
        <strain evidence="5">AVDCRST_MAG85</strain>
    </source>
</reference>
<evidence type="ECO:0000256" key="1">
    <source>
        <dbReference type="ARBA" id="ARBA00023015"/>
    </source>
</evidence>
<organism evidence="5">
    <name type="scientific">uncultured Solirubrobacteraceae bacterium</name>
    <dbReference type="NCBI Taxonomy" id="1162706"/>
    <lineage>
        <taxon>Bacteria</taxon>
        <taxon>Bacillati</taxon>
        <taxon>Actinomycetota</taxon>
        <taxon>Thermoleophilia</taxon>
        <taxon>Solirubrobacterales</taxon>
        <taxon>Solirubrobacteraceae</taxon>
        <taxon>environmental samples</taxon>
    </lineage>
</organism>
<evidence type="ECO:0000256" key="3">
    <source>
        <dbReference type="ARBA" id="ARBA00023163"/>
    </source>
</evidence>
<dbReference type="PANTHER" id="PTHR44688">
    <property type="entry name" value="DNA-BINDING TRANSCRIPTIONAL ACTIVATOR DEVR_DOSR"/>
    <property type="match status" value="1"/>
</dbReference>
<feature type="domain" description="HTH luxR-type" evidence="4">
    <location>
        <begin position="148"/>
        <end position="213"/>
    </location>
</feature>
<dbReference type="EMBL" id="CADCVT010000357">
    <property type="protein sequence ID" value="CAA9526106.1"/>
    <property type="molecule type" value="Genomic_DNA"/>
</dbReference>
<proteinExistence type="predicted"/>
<dbReference type="PRINTS" id="PR00038">
    <property type="entry name" value="HTHLUXR"/>
</dbReference>
<dbReference type="SMART" id="SM00421">
    <property type="entry name" value="HTH_LUXR"/>
    <property type="match status" value="1"/>
</dbReference>
<dbReference type="CDD" id="cd06170">
    <property type="entry name" value="LuxR_C_like"/>
    <property type="match status" value="1"/>
</dbReference>
<protein>
    <submittedName>
        <fullName evidence="5">Two-component transcriptional response regulator, LuxR family</fullName>
    </submittedName>
</protein>
<dbReference type="PROSITE" id="PS50043">
    <property type="entry name" value="HTH_LUXR_2"/>
    <property type="match status" value="1"/>
</dbReference>
<gene>
    <name evidence="5" type="ORF">AVDCRST_MAG85-3249</name>
</gene>
<dbReference type="GO" id="GO:0003677">
    <property type="term" value="F:DNA binding"/>
    <property type="evidence" value="ECO:0007669"/>
    <property type="project" value="UniProtKB-KW"/>
</dbReference>
<dbReference type="Gene3D" id="3.40.50.2300">
    <property type="match status" value="1"/>
</dbReference>
<dbReference type="Pfam" id="PF00196">
    <property type="entry name" value="GerE"/>
    <property type="match status" value="1"/>
</dbReference>
<dbReference type="InterPro" id="IPR000792">
    <property type="entry name" value="Tscrpt_reg_LuxR_C"/>
</dbReference>
<name>A0A6J4TN03_9ACTN</name>
<evidence type="ECO:0000256" key="2">
    <source>
        <dbReference type="ARBA" id="ARBA00023125"/>
    </source>
</evidence>
<accession>A0A6J4TN03</accession>
<keyword evidence="3" id="KW-0804">Transcription</keyword>
<evidence type="ECO:0000259" key="4">
    <source>
        <dbReference type="PROSITE" id="PS50043"/>
    </source>
</evidence>
<evidence type="ECO:0000313" key="5">
    <source>
        <dbReference type="EMBL" id="CAA9526106.1"/>
    </source>
</evidence>